<comment type="subcellular location">
    <subcellularLocation>
        <location evidence="6">Cytoplasm</location>
    </subcellularLocation>
</comment>
<evidence type="ECO:0000313" key="9">
    <source>
        <dbReference type="EMBL" id="MDQ1098657.1"/>
    </source>
</evidence>
<protein>
    <recommendedName>
        <fullName evidence="6">Probable transcriptional regulatory protein QE404_003804</fullName>
    </recommendedName>
</protein>
<reference evidence="9 10" key="1">
    <citation type="submission" date="2023-07" db="EMBL/GenBank/DDBJ databases">
        <title>Functional and genomic diversity of the sorghum phyllosphere microbiome.</title>
        <authorList>
            <person name="Shade A."/>
        </authorList>
    </citation>
    <scope>NUCLEOTIDE SEQUENCE [LARGE SCALE GENOMIC DNA]</scope>
    <source>
        <strain evidence="9 10">SORGH_AS_1064</strain>
    </source>
</reference>
<dbReference type="NCBIfam" id="NF009044">
    <property type="entry name" value="PRK12378.1"/>
    <property type="match status" value="1"/>
</dbReference>
<comment type="caution">
    <text evidence="9">The sequence shown here is derived from an EMBL/GenBank/DDBJ whole genome shotgun (WGS) entry which is preliminary data.</text>
</comment>
<dbReference type="Gene3D" id="1.10.10.200">
    <property type="match status" value="1"/>
</dbReference>
<dbReference type="Gene3D" id="3.30.70.980">
    <property type="match status" value="2"/>
</dbReference>
<comment type="similarity">
    <text evidence="1 6">Belongs to the TACO1 family.</text>
</comment>
<dbReference type="NCBIfam" id="TIGR01033">
    <property type="entry name" value="YebC/PmpR family DNA-binding transcriptional regulator"/>
    <property type="match status" value="1"/>
</dbReference>
<dbReference type="EMBL" id="JAUTAL010000001">
    <property type="protein sequence ID" value="MDQ1098657.1"/>
    <property type="molecule type" value="Genomic_DNA"/>
</dbReference>
<dbReference type="SUPFAM" id="SSF75625">
    <property type="entry name" value="YebC-like"/>
    <property type="match status" value="1"/>
</dbReference>
<dbReference type="NCBIfam" id="NF001030">
    <property type="entry name" value="PRK00110.1"/>
    <property type="match status" value="1"/>
</dbReference>
<dbReference type="PANTHER" id="PTHR12532">
    <property type="entry name" value="TRANSLATIONAL ACTIVATOR OF CYTOCHROME C OXIDASE 1"/>
    <property type="match status" value="1"/>
</dbReference>
<dbReference type="GO" id="GO:0003677">
    <property type="term" value="F:DNA binding"/>
    <property type="evidence" value="ECO:0007669"/>
    <property type="project" value="UniProtKB-KW"/>
</dbReference>
<evidence type="ECO:0000259" key="7">
    <source>
        <dbReference type="Pfam" id="PF01709"/>
    </source>
</evidence>
<evidence type="ECO:0000256" key="2">
    <source>
        <dbReference type="ARBA" id="ARBA00022490"/>
    </source>
</evidence>
<keyword evidence="10" id="KW-1185">Reference proteome</keyword>
<dbReference type="Proteomes" id="UP001225072">
    <property type="component" value="Unassembled WGS sequence"/>
</dbReference>
<dbReference type="InterPro" id="IPR029072">
    <property type="entry name" value="YebC-like"/>
</dbReference>
<proteinExistence type="inferred from homology"/>
<feature type="domain" description="TACO1/YebC-like second and third" evidence="7">
    <location>
        <begin position="99"/>
        <end position="256"/>
    </location>
</feature>
<keyword evidence="4 6" id="KW-0238">DNA-binding</keyword>
<dbReference type="InterPro" id="IPR026564">
    <property type="entry name" value="Transcrip_reg_TACO1-like_dom3"/>
</dbReference>
<name>A0ABU0TNN6_9FLAO</name>
<organism evidence="9 10">
    <name type="scientific">Chryseobacterium camelliae</name>
    <dbReference type="NCBI Taxonomy" id="1265445"/>
    <lineage>
        <taxon>Bacteria</taxon>
        <taxon>Pseudomonadati</taxon>
        <taxon>Bacteroidota</taxon>
        <taxon>Flavobacteriia</taxon>
        <taxon>Flavobacteriales</taxon>
        <taxon>Weeksellaceae</taxon>
        <taxon>Chryseobacterium group</taxon>
        <taxon>Chryseobacterium</taxon>
    </lineage>
</organism>
<feature type="domain" description="TACO1/YebC-like N-terminal" evidence="8">
    <location>
        <begin position="24"/>
        <end position="93"/>
    </location>
</feature>
<keyword evidence="2 6" id="KW-0963">Cytoplasm</keyword>
<evidence type="ECO:0000259" key="8">
    <source>
        <dbReference type="Pfam" id="PF20772"/>
    </source>
</evidence>
<dbReference type="Pfam" id="PF20772">
    <property type="entry name" value="TACO1_YebC_N"/>
    <property type="match status" value="1"/>
</dbReference>
<evidence type="ECO:0000256" key="6">
    <source>
        <dbReference type="HAMAP-Rule" id="MF_00693"/>
    </source>
</evidence>
<dbReference type="PANTHER" id="PTHR12532:SF6">
    <property type="entry name" value="TRANSCRIPTIONAL REGULATORY PROTEIN YEBC-RELATED"/>
    <property type="match status" value="1"/>
</dbReference>
<dbReference type="InterPro" id="IPR048300">
    <property type="entry name" value="TACO1_YebC-like_2nd/3rd_dom"/>
</dbReference>
<dbReference type="InterPro" id="IPR002876">
    <property type="entry name" value="Transcrip_reg_TACO1-like"/>
</dbReference>
<evidence type="ECO:0000256" key="1">
    <source>
        <dbReference type="ARBA" id="ARBA00008724"/>
    </source>
</evidence>
<keyword evidence="3 6" id="KW-0805">Transcription regulation</keyword>
<evidence type="ECO:0000256" key="5">
    <source>
        <dbReference type="ARBA" id="ARBA00023163"/>
    </source>
</evidence>
<dbReference type="Pfam" id="PF01709">
    <property type="entry name" value="Transcrip_reg"/>
    <property type="match status" value="1"/>
</dbReference>
<accession>A0ABU0TNN6</accession>
<gene>
    <name evidence="9" type="ORF">QE404_003804</name>
</gene>
<dbReference type="InterPro" id="IPR049083">
    <property type="entry name" value="TACO1_YebC_N"/>
</dbReference>
<dbReference type="HAMAP" id="MF_00693">
    <property type="entry name" value="Transcrip_reg_TACO1"/>
    <property type="match status" value="1"/>
</dbReference>
<sequence>MEVFFFHGLLVIFVENYNIEMGRAFEYRKASKMARWDKMAKTFSKIGKDIALAVKAGGPDPESNPALRRCIQNAKGANMPKDNVERAIKKASGADAENYEEVTYEGYGQGGVAFFVECTTNNTTRTVANVRAVFNKFDGNLGKNGELAFIFDRKGIFTIDLAQIKMDWDDFEMEMIDGGAEDVEKDEEEVMITTAFEDFGSLSHKLDELGIEAKSAELQRIPNNTKEVTEDQFKANMKMLERFEEDDDVQNVYHNMEITEDMMSSL</sequence>
<keyword evidence="5 6" id="KW-0804">Transcription</keyword>
<evidence type="ECO:0000256" key="3">
    <source>
        <dbReference type="ARBA" id="ARBA00023015"/>
    </source>
</evidence>
<evidence type="ECO:0000313" key="10">
    <source>
        <dbReference type="Proteomes" id="UP001225072"/>
    </source>
</evidence>
<evidence type="ECO:0000256" key="4">
    <source>
        <dbReference type="ARBA" id="ARBA00023125"/>
    </source>
</evidence>
<dbReference type="InterPro" id="IPR017856">
    <property type="entry name" value="Integrase-like_N"/>
</dbReference>